<keyword evidence="3" id="KW-1185">Reference proteome</keyword>
<dbReference type="RefSeq" id="WP_057754071.1">
    <property type="nucleotide sequence ID" value="NZ_LJYG01000105.1"/>
</dbReference>
<organism evidence="2 3">
    <name type="scientific">Bradyrhizobium manausense</name>
    <dbReference type="NCBI Taxonomy" id="989370"/>
    <lineage>
        <taxon>Bacteria</taxon>
        <taxon>Pseudomonadati</taxon>
        <taxon>Pseudomonadota</taxon>
        <taxon>Alphaproteobacteria</taxon>
        <taxon>Hyphomicrobiales</taxon>
        <taxon>Nitrobacteraceae</taxon>
        <taxon>Bradyrhizobium</taxon>
    </lineage>
</organism>
<feature type="signal peptide" evidence="1">
    <location>
        <begin position="1"/>
        <end position="22"/>
    </location>
</feature>
<proteinExistence type="predicted"/>
<name>A0A0R3DDD1_9BRAD</name>
<dbReference type="SUPFAM" id="SSF54001">
    <property type="entry name" value="Cysteine proteinases"/>
    <property type="match status" value="1"/>
</dbReference>
<evidence type="ECO:0000313" key="3">
    <source>
        <dbReference type="Proteomes" id="UP000051936"/>
    </source>
</evidence>
<dbReference type="Proteomes" id="UP000051936">
    <property type="component" value="Unassembled WGS sequence"/>
</dbReference>
<accession>A0A0R3DDD1</accession>
<keyword evidence="1" id="KW-0732">Signal</keyword>
<dbReference type="AlphaFoldDB" id="A0A0R3DDD1"/>
<feature type="chain" id="PRO_5006435397" evidence="1">
    <location>
        <begin position="23"/>
        <end position="390"/>
    </location>
</feature>
<protein>
    <submittedName>
        <fullName evidence="2">Uncharacterized protein</fullName>
    </submittedName>
</protein>
<reference evidence="2 3" key="1">
    <citation type="submission" date="2015-09" db="EMBL/GenBank/DDBJ databases">
        <title>Draft Genome Sequence of Bradyrhizobium manausense Strain BR 3351T, a Novel Symbiotic Nitrogen-Fixing Alphaproteobacterium Isolated from Brazilian Amazon Rain Forest.</title>
        <authorList>
            <person name="De Araujo J.L."/>
            <person name="Zilli J.E."/>
        </authorList>
    </citation>
    <scope>NUCLEOTIDE SEQUENCE [LARGE SCALE GENOMIC DNA]</scope>
    <source>
        <strain evidence="2 3">BR3351</strain>
    </source>
</reference>
<gene>
    <name evidence="2" type="ORF">AOQ71_29195</name>
</gene>
<dbReference type="InterPro" id="IPR038765">
    <property type="entry name" value="Papain-like_cys_pep_sf"/>
</dbReference>
<evidence type="ECO:0000313" key="2">
    <source>
        <dbReference type="EMBL" id="KRQ04930.1"/>
    </source>
</evidence>
<dbReference type="Gene3D" id="3.90.1720.10">
    <property type="entry name" value="endopeptidase domain like (from Nostoc punctiforme)"/>
    <property type="match status" value="1"/>
</dbReference>
<sequence length="390" mass="42442">MRWILLIQFALFSTLGSAPTMAQVAPIASLLNVSSFMMPPRSTWATIDSSADANVTVSEHMGEGDVGFRVFHLRAAVKGSKQAAVDLARSKLLRPGDILLSFRPLWDKTLAYAHMQLGVSHSGMAFIVSDANDQFVMTLESPISYSSPLNYPEHYSDLDAIHVIRPALTDGQRRNLEQWAKAILGKRGNFEFFADYGVPMYKRGIVGITVPKDQIRFLAEIALGQKNSSFKSYCSEFVWSLLGLRDCNPGSFDESCIRPIFSTTDGMLTGIIPKIAGDAGLVQGPEAALIGGKYTAERSKAILTQSVFVDFLTDESQLASRMSSGHIKVAKDSRASMKVVNGYYAMGEPAPMAGEINKGVTSNVSPTSFLIRSNAGLDGLQYVGTVIFDR</sequence>
<evidence type="ECO:0000256" key="1">
    <source>
        <dbReference type="SAM" id="SignalP"/>
    </source>
</evidence>
<comment type="caution">
    <text evidence="2">The sequence shown here is derived from an EMBL/GenBank/DDBJ whole genome shotgun (WGS) entry which is preliminary data.</text>
</comment>
<dbReference type="EMBL" id="LJYG01000105">
    <property type="protein sequence ID" value="KRQ04930.1"/>
    <property type="molecule type" value="Genomic_DNA"/>
</dbReference>
<dbReference type="OrthoDB" id="7928906at2"/>